<evidence type="ECO:0000259" key="2">
    <source>
        <dbReference type="Pfam" id="PF03781"/>
    </source>
</evidence>
<proteinExistence type="predicted"/>
<reference evidence="3 4" key="1">
    <citation type="submission" date="2019-07" db="EMBL/GenBank/DDBJ databases">
        <authorList>
            <person name="Huq M.A."/>
        </authorList>
    </citation>
    <scope>NUCLEOTIDE SEQUENCE [LARGE SCALE GENOMIC DNA]</scope>
    <source>
        <strain evidence="3 4">MAH-3</strain>
    </source>
</reference>
<gene>
    <name evidence="3" type="ORF">FO442_16215</name>
</gene>
<dbReference type="Gene3D" id="3.90.1580.10">
    <property type="entry name" value="paralog of FGE (formylglycine-generating enzyme)"/>
    <property type="match status" value="2"/>
</dbReference>
<organism evidence="3 4">
    <name type="scientific">Fluviicola chungangensis</name>
    <dbReference type="NCBI Taxonomy" id="2597671"/>
    <lineage>
        <taxon>Bacteria</taxon>
        <taxon>Pseudomonadati</taxon>
        <taxon>Bacteroidota</taxon>
        <taxon>Flavobacteriia</taxon>
        <taxon>Flavobacteriales</taxon>
        <taxon>Crocinitomicaceae</taxon>
        <taxon>Fluviicola</taxon>
    </lineage>
</organism>
<comment type="caution">
    <text evidence="3">The sequence shown here is derived from an EMBL/GenBank/DDBJ whole genome shotgun (WGS) entry which is preliminary data.</text>
</comment>
<dbReference type="PANTHER" id="PTHR23150">
    <property type="entry name" value="SULFATASE MODIFYING FACTOR 1, 2"/>
    <property type="match status" value="1"/>
</dbReference>
<dbReference type="PANTHER" id="PTHR23150:SF19">
    <property type="entry name" value="FORMYLGLYCINE-GENERATING ENZYME"/>
    <property type="match status" value="1"/>
</dbReference>
<dbReference type="PROSITE" id="PS51257">
    <property type="entry name" value="PROKAR_LIPOPROTEIN"/>
    <property type="match status" value="1"/>
</dbReference>
<dbReference type="InterPro" id="IPR042095">
    <property type="entry name" value="SUMF_sf"/>
</dbReference>
<evidence type="ECO:0000313" key="4">
    <source>
        <dbReference type="Proteomes" id="UP000316008"/>
    </source>
</evidence>
<feature type="domain" description="Sulfatase-modifying factor enzyme-like" evidence="2">
    <location>
        <begin position="58"/>
        <end position="363"/>
    </location>
</feature>
<dbReference type="InterPro" id="IPR051043">
    <property type="entry name" value="Sulfatase_Mod_Factor_Kinase"/>
</dbReference>
<dbReference type="EMBL" id="VLPL01000009">
    <property type="protein sequence ID" value="TSJ40142.1"/>
    <property type="molecule type" value="Genomic_DNA"/>
</dbReference>
<dbReference type="InterPro" id="IPR016187">
    <property type="entry name" value="CTDL_fold"/>
</dbReference>
<keyword evidence="1" id="KW-0732">Signal</keyword>
<dbReference type="Pfam" id="PF03781">
    <property type="entry name" value="FGE-sulfatase"/>
    <property type="match status" value="1"/>
</dbReference>
<sequence>MKKQTKHMKMLRLFILAVAGVAIASCSRDSSSSTGWDYNNVQHGGFQKVPFVDQETGPGLILVEGGTFTMGMVEQDVMFDYNNRPARVTVSSFYMDQTEVTNFHWLEYLYWIKRSYEKYNMVYRNALPDTLSWRSPLAFMDKYVDYYLRHPAYRDYPVVGVSWLQATDFCKWRTDRVNEYILIREGVLGWDIDAADAETFNTDAYLVGQFEQDEELGGRKLKDTDPSHRDGKKLGERIVRMEDGILLPRYRLPTEAEWEYAALGLIGNLSEGTEVITERRQYPWNGHFVRQDNKEFTGAIRANFVRGKGDYMGVAGRLNDGADVTAPVESFWPNDYGLYHMAGNVSEWVMDVYRPLTSEDYNEFRPFRGNVFQTKVLNNDGVVEQKDQQVMYDVHGMKEYLNAFERVRYQRVSAANHNPNDSVIPGGIQMHNQAEHRYKRGAAPDPYYVSHGKKKDSVELALIARINEVLDRAIQDKNDKYDIEASSLVQDEIFEGIFAESTRQGRDEEYSFEIIPMLREGFNQFIIGTPGKLKYRNVTEEENIGRLNYRKDDYIDYLDGDIESSIYYDNDDRKNGINEATRDPHLIMYQNEYETYDLNGTPIKPEDRTSWPTTLISDKSRVYKGGSWRDRAYWLNAGSRRFLDEAQSTCTIGFRCAMDRVGSPVGHNYGKKKQKKK</sequence>
<evidence type="ECO:0000256" key="1">
    <source>
        <dbReference type="SAM" id="SignalP"/>
    </source>
</evidence>
<dbReference type="RefSeq" id="WP_144334270.1">
    <property type="nucleotide sequence ID" value="NZ_VLPL01000009.1"/>
</dbReference>
<dbReference type="SUPFAM" id="SSF56436">
    <property type="entry name" value="C-type lectin-like"/>
    <property type="match status" value="2"/>
</dbReference>
<feature type="chain" id="PRO_5022078012" evidence="1">
    <location>
        <begin position="25"/>
        <end position="677"/>
    </location>
</feature>
<evidence type="ECO:0000313" key="3">
    <source>
        <dbReference type="EMBL" id="TSJ40142.1"/>
    </source>
</evidence>
<dbReference type="AlphaFoldDB" id="A0A556MJT7"/>
<name>A0A556MJT7_9FLAO</name>
<feature type="signal peptide" evidence="1">
    <location>
        <begin position="1"/>
        <end position="24"/>
    </location>
</feature>
<accession>A0A556MJT7</accession>
<protein>
    <submittedName>
        <fullName evidence="3">SUMF1/EgtB/PvdOfamily nonheme iron enzyme</fullName>
    </submittedName>
</protein>
<dbReference type="GO" id="GO:0120147">
    <property type="term" value="F:formylglycine-generating oxidase activity"/>
    <property type="evidence" value="ECO:0007669"/>
    <property type="project" value="TreeGrafter"/>
</dbReference>
<keyword evidence="4" id="KW-1185">Reference proteome</keyword>
<dbReference type="OrthoDB" id="9768004at2"/>
<dbReference type="Proteomes" id="UP000316008">
    <property type="component" value="Unassembled WGS sequence"/>
</dbReference>
<dbReference type="InterPro" id="IPR005532">
    <property type="entry name" value="SUMF_dom"/>
</dbReference>